<dbReference type="Proteomes" id="UP000244005">
    <property type="component" value="Unassembled WGS sequence"/>
</dbReference>
<evidence type="ECO:0000313" key="3">
    <source>
        <dbReference type="Proteomes" id="UP000244005"/>
    </source>
</evidence>
<organism evidence="2 3">
    <name type="scientific">Marchantia polymorpha</name>
    <name type="common">Common liverwort</name>
    <name type="synonym">Marchantia aquatica</name>
    <dbReference type="NCBI Taxonomy" id="3197"/>
    <lineage>
        <taxon>Eukaryota</taxon>
        <taxon>Viridiplantae</taxon>
        <taxon>Streptophyta</taxon>
        <taxon>Embryophyta</taxon>
        <taxon>Marchantiophyta</taxon>
        <taxon>Marchantiopsida</taxon>
        <taxon>Marchantiidae</taxon>
        <taxon>Marchantiales</taxon>
        <taxon>Marchantiaceae</taxon>
        <taxon>Marchantia</taxon>
    </lineage>
</organism>
<feature type="signal peptide" evidence="1">
    <location>
        <begin position="1"/>
        <end position="19"/>
    </location>
</feature>
<name>A0A2R6WEA3_MARPO</name>
<dbReference type="AlphaFoldDB" id="A0A2R6WEA3"/>
<proteinExistence type="predicted"/>
<protein>
    <recommendedName>
        <fullName evidence="4">Pectinesterase inhibitor domain-containing protein</fullName>
    </recommendedName>
</protein>
<feature type="chain" id="PRO_5015328449" description="Pectinesterase inhibitor domain-containing protein" evidence="1">
    <location>
        <begin position="20"/>
        <end position="119"/>
    </location>
</feature>
<keyword evidence="3" id="KW-1185">Reference proteome</keyword>
<reference evidence="3" key="1">
    <citation type="journal article" date="2017" name="Cell">
        <title>Insights into land plant evolution garnered from the Marchantia polymorpha genome.</title>
        <authorList>
            <person name="Bowman J.L."/>
            <person name="Kohchi T."/>
            <person name="Yamato K.T."/>
            <person name="Jenkins J."/>
            <person name="Shu S."/>
            <person name="Ishizaki K."/>
            <person name="Yamaoka S."/>
            <person name="Nishihama R."/>
            <person name="Nakamura Y."/>
            <person name="Berger F."/>
            <person name="Adam C."/>
            <person name="Aki S.S."/>
            <person name="Althoff F."/>
            <person name="Araki T."/>
            <person name="Arteaga-Vazquez M.A."/>
            <person name="Balasubrmanian S."/>
            <person name="Barry K."/>
            <person name="Bauer D."/>
            <person name="Boehm C.R."/>
            <person name="Briginshaw L."/>
            <person name="Caballero-Perez J."/>
            <person name="Catarino B."/>
            <person name="Chen F."/>
            <person name="Chiyoda S."/>
            <person name="Chovatia M."/>
            <person name="Davies K.M."/>
            <person name="Delmans M."/>
            <person name="Demura T."/>
            <person name="Dierschke T."/>
            <person name="Dolan L."/>
            <person name="Dorantes-Acosta A.E."/>
            <person name="Eklund D.M."/>
            <person name="Florent S.N."/>
            <person name="Flores-Sandoval E."/>
            <person name="Fujiyama A."/>
            <person name="Fukuzawa H."/>
            <person name="Galik B."/>
            <person name="Grimanelli D."/>
            <person name="Grimwood J."/>
            <person name="Grossniklaus U."/>
            <person name="Hamada T."/>
            <person name="Haseloff J."/>
            <person name="Hetherington A.J."/>
            <person name="Higo A."/>
            <person name="Hirakawa Y."/>
            <person name="Hundley H.N."/>
            <person name="Ikeda Y."/>
            <person name="Inoue K."/>
            <person name="Inoue S.I."/>
            <person name="Ishida S."/>
            <person name="Jia Q."/>
            <person name="Kakita M."/>
            <person name="Kanazawa T."/>
            <person name="Kawai Y."/>
            <person name="Kawashima T."/>
            <person name="Kennedy M."/>
            <person name="Kinose K."/>
            <person name="Kinoshita T."/>
            <person name="Kohara Y."/>
            <person name="Koide E."/>
            <person name="Komatsu K."/>
            <person name="Kopischke S."/>
            <person name="Kubo M."/>
            <person name="Kyozuka J."/>
            <person name="Lagercrantz U."/>
            <person name="Lin S.S."/>
            <person name="Lindquist E."/>
            <person name="Lipzen A.M."/>
            <person name="Lu C.W."/>
            <person name="De Luna E."/>
            <person name="Martienssen R.A."/>
            <person name="Minamino N."/>
            <person name="Mizutani M."/>
            <person name="Mizutani M."/>
            <person name="Mochizuki N."/>
            <person name="Monte I."/>
            <person name="Mosher R."/>
            <person name="Nagasaki H."/>
            <person name="Nakagami H."/>
            <person name="Naramoto S."/>
            <person name="Nishitani K."/>
            <person name="Ohtani M."/>
            <person name="Okamoto T."/>
            <person name="Okumura M."/>
            <person name="Phillips J."/>
            <person name="Pollak B."/>
            <person name="Reinders A."/>
            <person name="Rovekamp M."/>
            <person name="Sano R."/>
            <person name="Sawa S."/>
            <person name="Schmid M.W."/>
            <person name="Shirakawa M."/>
            <person name="Solano R."/>
            <person name="Spunde A."/>
            <person name="Suetsugu N."/>
            <person name="Sugano S."/>
            <person name="Sugiyama A."/>
            <person name="Sun R."/>
            <person name="Suzuki Y."/>
            <person name="Takenaka M."/>
            <person name="Takezawa D."/>
            <person name="Tomogane H."/>
            <person name="Tsuzuki M."/>
            <person name="Ueda T."/>
            <person name="Umeda M."/>
            <person name="Ward J.M."/>
            <person name="Watanabe Y."/>
            <person name="Yazaki K."/>
            <person name="Yokoyama R."/>
            <person name="Yoshitake Y."/>
            <person name="Yotsui I."/>
            <person name="Zachgo S."/>
            <person name="Schmutz J."/>
        </authorList>
    </citation>
    <scope>NUCLEOTIDE SEQUENCE [LARGE SCALE GENOMIC DNA]</scope>
    <source>
        <strain evidence="3">Tak-1</strain>
    </source>
</reference>
<keyword evidence="1" id="KW-0732">Signal</keyword>
<dbReference type="Gramene" id="Mp7g17900.1">
    <property type="protein sequence ID" value="Mp7g17900.1.cds1"/>
    <property type="gene ID" value="Mp7g17900"/>
</dbReference>
<evidence type="ECO:0000313" key="2">
    <source>
        <dbReference type="EMBL" id="PTQ32186.1"/>
    </source>
</evidence>
<gene>
    <name evidence="2" type="ORF">MARPO_0102s0050</name>
</gene>
<evidence type="ECO:0008006" key="4">
    <source>
        <dbReference type="Google" id="ProtNLM"/>
    </source>
</evidence>
<sequence length="119" mass="13273">MLLILTTHGLAFLTTQAQASACVGPVRTSISHISQSLLFVPLKYFDTDQILDSHLPWIARTPRQAVHRVSNCETALTDRDQSIMGDGMASKRHKIKACANQILDSHPPWIAQHDKKCTR</sequence>
<dbReference type="EMBL" id="KZ772774">
    <property type="protein sequence ID" value="PTQ32186.1"/>
    <property type="molecule type" value="Genomic_DNA"/>
</dbReference>
<accession>A0A2R6WEA3</accession>
<evidence type="ECO:0000256" key="1">
    <source>
        <dbReference type="SAM" id="SignalP"/>
    </source>
</evidence>